<dbReference type="NCBIfam" id="NF008185">
    <property type="entry name" value="PRK10936.1"/>
    <property type="match status" value="1"/>
</dbReference>
<accession>A0A381W0C5</accession>
<gene>
    <name evidence="6" type="ORF">METZ01_LOCUS98191</name>
</gene>
<evidence type="ECO:0000256" key="2">
    <source>
        <dbReference type="ARBA" id="ARBA00007639"/>
    </source>
</evidence>
<evidence type="ECO:0000256" key="3">
    <source>
        <dbReference type="ARBA" id="ARBA00022729"/>
    </source>
</evidence>
<evidence type="ECO:0000256" key="4">
    <source>
        <dbReference type="SAM" id="Phobius"/>
    </source>
</evidence>
<sequence length="420" mass="46189">MKTNSLTLERFSLNSFFSICYLASRGYLARVVTLFFLVMLVNLTSLILTIANAEEGDYWTQNVNVFNLSCTDGDVDCWIDERNALEKLPLVEYAPLIASEVKNKYHICVSFPHLKDSYWVGVAYGIISEGKRLKQKITLFEAGGYTNLATQLNQVDDCITNKGEALIIGPISSNGNAKQIDMIRAKGIPVVVLVTGINTEVDANSLQSFIHMGYTSCKWVADQEQFNDKKTNIVWFPGPPGAGWSIASHQGCLSALEGTNIRILETNWGDTGKAIQLQLVEETLQNLASGPEPEFKYIVGTGTTIEAAVGALRARKLANKIKLVATYYTPGIDMFIKRGLISMAPSDQMISQATIAVDQAVRLLEGKKMATLGRPEFNDTGRVTEHVQQQILIVTPDISDEFNSSTTLAPKGWSPVFSVD</sequence>
<protein>
    <recommendedName>
        <fullName evidence="5">Periplasmic binding protein domain-containing protein</fullName>
    </recommendedName>
</protein>
<comment type="subcellular location">
    <subcellularLocation>
        <location evidence="1">Cell envelope</location>
    </subcellularLocation>
</comment>
<feature type="domain" description="Periplasmic binding protein" evidence="5">
    <location>
        <begin position="107"/>
        <end position="368"/>
    </location>
</feature>
<evidence type="ECO:0000256" key="1">
    <source>
        <dbReference type="ARBA" id="ARBA00004196"/>
    </source>
</evidence>
<dbReference type="PANTHER" id="PTHR46847:SF1">
    <property type="entry name" value="D-ALLOSE-BINDING PERIPLASMIC PROTEIN-RELATED"/>
    <property type="match status" value="1"/>
</dbReference>
<name>A0A381W0C5_9ZZZZ</name>
<keyword evidence="4" id="KW-0812">Transmembrane</keyword>
<proteinExistence type="inferred from homology"/>
<keyword evidence="4" id="KW-1133">Transmembrane helix</keyword>
<dbReference type="EMBL" id="UINC01010169">
    <property type="protein sequence ID" value="SVA45337.1"/>
    <property type="molecule type" value="Genomic_DNA"/>
</dbReference>
<evidence type="ECO:0000313" key="6">
    <source>
        <dbReference type="EMBL" id="SVA45337.1"/>
    </source>
</evidence>
<dbReference type="CDD" id="cd06306">
    <property type="entry name" value="PBP1_TorT-like"/>
    <property type="match status" value="1"/>
</dbReference>
<keyword evidence="4" id="KW-0472">Membrane</keyword>
<comment type="similarity">
    <text evidence="2">Belongs to the bacterial solute-binding protein 2 family.</text>
</comment>
<dbReference type="InterPro" id="IPR028082">
    <property type="entry name" value="Peripla_BP_I"/>
</dbReference>
<dbReference type="Gene3D" id="3.40.50.2300">
    <property type="match status" value="2"/>
</dbReference>
<dbReference type="AlphaFoldDB" id="A0A381W0C5"/>
<reference evidence="6" key="1">
    <citation type="submission" date="2018-05" db="EMBL/GenBank/DDBJ databases">
        <authorList>
            <person name="Lanie J.A."/>
            <person name="Ng W.-L."/>
            <person name="Kazmierczak K.M."/>
            <person name="Andrzejewski T.M."/>
            <person name="Davidsen T.M."/>
            <person name="Wayne K.J."/>
            <person name="Tettelin H."/>
            <person name="Glass J.I."/>
            <person name="Rusch D."/>
            <person name="Podicherti R."/>
            <person name="Tsui H.-C.T."/>
            <person name="Winkler M.E."/>
        </authorList>
    </citation>
    <scope>NUCLEOTIDE SEQUENCE</scope>
</reference>
<dbReference type="SUPFAM" id="SSF53822">
    <property type="entry name" value="Periplasmic binding protein-like I"/>
    <property type="match status" value="1"/>
</dbReference>
<dbReference type="GO" id="GO:0030313">
    <property type="term" value="C:cell envelope"/>
    <property type="evidence" value="ECO:0007669"/>
    <property type="project" value="UniProtKB-SubCell"/>
</dbReference>
<dbReference type="GO" id="GO:0030246">
    <property type="term" value="F:carbohydrate binding"/>
    <property type="evidence" value="ECO:0007669"/>
    <property type="project" value="UniProtKB-ARBA"/>
</dbReference>
<keyword evidence="3" id="KW-0732">Signal</keyword>
<dbReference type="InterPro" id="IPR025997">
    <property type="entry name" value="SBP_2_dom"/>
</dbReference>
<feature type="transmembrane region" description="Helical" evidence="4">
    <location>
        <begin position="27"/>
        <end position="51"/>
    </location>
</feature>
<organism evidence="6">
    <name type="scientific">marine metagenome</name>
    <dbReference type="NCBI Taxonomy" id="408172"/>
    <lineage>
        <taxon>unclassified sequences</taxon>
        <taxon>metagenomes</taxon>
        <taxon>ecological metagenomes</taxon>
    </lineage>
</organism>
<evidence type="ECO:0000259" key="5">
    <source>
        <dbReference type="Pfam" id="PF13407"/>
    </source>
</evidence>
<dbReference type="Pfam" id="PF13407">
    <property type="entry name" value="Peripla_BP_4"/>
    <property type="match status" value="1"/>
</dbReference>
<dbReference type="PANTHER" id="PTHR46847">
    <property type="entry name" value="D-ALLOSE-BINDING PERIPLASMIC PROTEIN-RELATED"/>
    <property type="match status" value="1"/>
</dbReference>